<keyword evidence="1" id="KW-0547">Nucleotide-binding</keyword>
<feature type="domain" description="ABC transporter" evidence="3">
    <location>
        <begin position="22"/>
        <end position="256"/>
    </location>
</feature>
<name>A0A7R9TV10_MICPS</name>
<dbReference type="SMART" id="SM00382">
    <property type="entry name" value="AAA"/>
    <property type="match status" value="1"/>
</dbReference>
<organism evidence="4">
    <name type="scientific">Micromonas pusilla</name>
    <name type="common">Picoplanktonic green alga</name>
    <name type="synonym">Chromulina pusilla</name>
    <dbReference type="NCBI Taxonomy" id="38833"/>
    <lineage>
        <taxon>Eukaryota</taxon>
        <taxon>Viridiplantae</taxon>
        <taxon>Chlorophyta</taxon>
        <taxon>Mamiellophyceae</taxon>
        <taxon>Mamiellales</taxon>
        <taxon>Mamiellaceae</taxon>
        <taxon>Micromonas</taxon>
    </lineage>
</organism>
<dbReference type="SUPFAM" id="SSF52540">
    <property type="entry name" value="P-loop containing nucleoside triphosphate hydrolases"/>
    <property type="match status" value="1"/>
</dbReference>
<evidence type="ECO:0000313" key="4">
    <source>
        <dbReference type="EMBL" id="CAD8246062.1"/>
    </source>
</evidence>
<dbReference type="GO" id="GO:0016887">
    <property type="term" value="F:ATP hydrolysis activity"/>
    <property type="evidence" value="ECO:0007669"/>
    <property type="project" value="InterPro"/>
</dbReference>
<proteinExistence type="predicted"/>
<dbReference type="InterPro" id="IPR003439">
    <property type="entry name" value="ABC_transporter-like_ATP-bd"/>
</dbReference>
<dbReference type="PROSITE" id="PS50893">
    <property type="entry name" value="ABC_TRANSPORTER_2"/>
    <property type="match status" value="1"/>
</dbReference>
<dbReference type="EMBL" id="HBDY01013217">
    <property type="protein sequence ID" value="CAD8246062.1"/>
    <property type="molecule type" value="Transcribed_RNA"/>
</dbReference>
<accession>A0A7R9TV10</accession>
<evidence type="ECO:0000259" key="3">
    <source>
        <dbReference type="PROSITE" id="PS50893"/>
    </source>
</evidence>
<dbReference type="InterPro" id="IPR003593">
    <property type="entry name" value="AAA+_ATPase"/>
</dbReference>
<dbReference type="Pfam" id="PF00005">
    <property type="entry name" value="ABC_tran"/>
    <property type="match status" value="1"/>
</dbReference>
<gene>
    <name evidence="4" type="ORF">MPUS1402_LOCUS10008</name>
</gene>
<sequence length="297" mass="32301">MTAVTAPAAEPPTDNATDTGSLKIRALAYAYPGGESILNDVTLDLPPGSRCLLSGANGAGKSTLLQILAGKTMVDRDAVRVIGKPPFHEIELTCSGDLGYLGSQWRRTIGSAGSVALAGDFTAGKMIFGVEDVDPERRARLVQLLDIDLDWSMMKVSDGQRRRVQICMGLLKPFKVLLCDEITVDLDILGRLDLLEFLKSECEERGATVVYATHIFDGMEPWMTHVAFVSNGALAHGGRKSDVVGLKGVKHLLGTIDAWLRVDRDERRAREAIAATAPKKTATDRFSNVSRHMGYYR</sequence>
<keyword evidence="2" id="KW-0067">ATP-binding</keyword>
<dbReference type="PANTHER" id="PTHR43158:SF2">
    <property type="entry name" value="SKFA PEPTIDE EXPORT ATP-BINDING PROTEIN SKFE"/>
    <property type="match status" value="1"/>
</dbReference>
<dbReference type="InterPro" id="IPR027417">
    <property type="entry name" value="P-loop_NTPase"/>
</dbReference>
<dbReference type="PANTHER" id="PTHR43158">
    <property type="entry name" value="SKFA PEPTIDE EXPORT ATP-BINDING PROTEIN SKFE"/>
    <property type="match status" value="1"/>
</dbReference>
<dbReference type="OMA" id="MCDYLLV"/>
<evidence type="ECO:0000256" key="2">
    <source>
        <dbReference type="ARBA" id="ARBA00022840"/>
    </source>
</evidence>
<dbReference type="Gene3D" id="3.40.50.300">
    <property type="entry name" value="P-loop containing nucleotide triphosphate hydrolases"/>
    <property type="match status" value="1"/>
</dbReference>
<reference evidence="4" key="1">
    <citation type="submission" date="2021-01" db="EMBL/GenBank/DDBJ databases">
        <authorList>
            <person name="Corre E."/>
            <person name="Pelletier E."/>
            <person name="Niang G."/>
            <person name="Scheremetjew M."/>
            <person name="Finn R."/>
            <person name="Kale V."/>
            <person name="Holt S."/>
            <person name="Cochrane G."/>
            <person name="Meng A."/>
            <person name="Brown T."/>
            <person name="Cohen L."/>
        </authorList>
    </citation>
    <scope>NUCLEOTIDE SEQUENCE</scope>
    <source>
        <strain evidence="4">RCC1614</strain>
    </source>
</reference>
<protein>
    <recommendedName>
        <fullName evidence="3">ABC transporter domain-containing protein</fullName>
    </recommendedName>
</protein>
<evidence type="ECO:0000256" key="1">
    <source>
        <dbReference type="ARBA" id="ARBA00022741"/>
    </source>
</evidence>
<dbReference type="AlphaFoldDB" id="A0A7R9TV10"/>
<dbReference type="GO" id="GO:0005524">
    <property type="term" value="F:ATP binding"/>
    <property type="evidence" value="ECO:0007669"/>
    <property type="project" value="UniProtKB-KW"/>
</dbReference>